<dbReference type="GeneID" id="77675366"/>
<dbReference type="RefSeq" id="XP_052905870.1">
    <property type="nucleotide sequence ID" value="XM_053048045.1"/>
</dbReference>
<keyword evidence="2" id="KW-0732">Signal</keyword>
<reference evidence="3 4" key="1">
    <citation type="journal article" date="2014" name="Genome Announc.">
        <title>Genome Sequence of the Microsporidian Species Nematocida sp1 Strain ERTm6 (ATCC PRA-372).</title>
        <authorList>
            <person name="Bakowski M.A."/>
            <person name="Priest M."/>
            <person name="Young S."/>
            <person name="Cuomo C.A."/>
            <person name="Troemel E.R."/>
        </authorList>
    </citation>
    <scope>NUCLEOTIDE SEQUENCE [LARGE SCALE GENOMIC DNA]</scope>
    <source>
        <strain evidence="3 4">ERTm6</strain>
    </source>
</reference>
<evidence type="ECO:0000313" key="4">
    <source>
        <dbReference type="Proteomes" id="UP000054524"/>
    </source>
</evidence>
<name>A0A086J597_NEMA1</name>
<feature type="signal peptide" evidence="2">
    <location>
        <begin position="1"/>
        <end position="17"/>
    </location>
</feature>
<evidence type="ECO:0000256" key="2">
    <source>
        <dbReference type="SAM" id="SignalP"/>
    </source>
</evidence>
<keyword evidence="4" id="KW-1185">Reference proteome</keyword>
<evidence type="ECO:0000256" key="1">
    <source>
        <dbReference type="SAM" id="MobiDB-lite"/>
    </source>
</evidence>
<feature type="chain" id="PRO_5001807964" evidence="2">
    <location>
        <begin position="18"/>
        <end position="517"/>
    </location>
</feature>
<dbReference type="EMBL" id="AKIJ01000001">
    <property type="protein sequence ID" value="KFG27315.1"/>
    <property type="molecule type" value="Genomic_DNA"/>
</dbReference>
<dbReference type="HOGENOM" id="CLU_526850_0_0_1"/>
<sequence>MRIRLLILGLRLYSVSAVGIEEKEKNLNMIKESFESAIESHAQMKDRMQVMTAGYKQLYKSRTSEFSKFDEKSNKIEKIVSEIEQKIEHCSSIKSSGNALSNRNSAETEEYTTNQEYSTDEEYTTAGEEEYVTGDEDGNERKKSNHHVPSRESIDCNENFLNTLAASITNLERELSPLRSTYVHYMKKCLNYKSTEKTTLYKMCLAGCPFAETLVYFGVLKSKNEYSSWQAQPSNLNFLKDEFNGRVDIARIRKFCKELWQNTQIKRMPLVEALDEGYSTILGGMFKSDRISKEKICQILDDYNDIYAGLPIERDSLSSTDIVNILAFKVHLSGVDKKVYSASNRFCNAIINTIEYMIKTNNLARAKINIKSMADLCQSLMHGREFNNSADSAVDIEVEDSMFNKVCKLTRDLRIIDVYTNESICMYLAMHPAYHLLKIIDVTTEKIESKDSYRACIKIAPIHSIRRKSTARISPMLMLLVDAQSIEFTSPENTPKNLADLIKRLSDGLKLPYCSQV</sequence>
<comment type="caution">
    <text evidence="3">The sequence shown here is derived from an EMBL/GenBank/DDBJ whole genome shotgun (WGS) entry which is preliminary data.</text>
</comment>
<accession>A0A086J597</accession>
<organism evidence="3 4">
    <name type="scientific">Nematocida ausubeli (strain ATCC PRA-371 / ERTm2)</name>
    <name type="common">Nematode killer fungus</name>
    <dbReference type="NCBI Taxonomy" id="1913371"/>
    <lineage>
        <taxon>Eukaryota</taxon>
        <taxon>Fungi</taxon>
        <taxon>Fungi incertae sedis</taxon>
        <taxon>Microsporidia</taxon>
        <taxon>Nematocida</taxon>
    </lineage>
</organism>
<evidence type="ECO:0000313" key="3">
    <source>
        <dbReference type="EMBL" id="KFG27315.1"/>
    </source>
</evidence>
<protein>
    <submittedName>
        <fullName evidence="3">Uncharacterized protein</fullName>
    </submittedName>
</protein>
<gene>
    <name evidence="3" type="ORF">NESG_00393</name>
</gene>
<feature type="compositionally biased region" description="Polar residues" evidence="1">
    <location>
        <begin position="94"/>
        <end position="117"/>
    </location>
</feature>
<dbReference type="Proteomes" id="UP000054524">
    <property type="component" value="Unassembled WGS sequence"/>
</dbReference>
<feature type="compositionally biased region" description="Acidic residues" evidence="1">
    <location>
        <begin position="118"/>
        <end position="138"/>
    </location>
</feature>
<dbReference type="AlphaFoldDB" id="A0A086J597"/>
<feature type="region of interest" description="Disordered" evidence="1">
    <location>
        <begin position="94"/>
        <end position="151"/>
    </location>
</feature>
<proteinExistence type="predicted"/>